<evidence type="ECO:0000313" key="2">
    <source>
        <dbReference type="EMBL" id="TRY79828.1"/>
    </source>
</evidence>
<name>A0A553PQ59_TIGCA</name>
<protein>
    <submittedName>
        <fullName evidence="2">Uncharacterized protein</fullName>
    </submittedName>
</protein>
<dbReference type="Proteomes" id="UP000318571">
    <property type="component" value="Chromosome 6"/>
</dbReference>
<evidence type="ECO:0000313" key="3">
    <source>
        <dbReference type="Proteomes" id="UP000318571"/>
    </source>
</evidence>
<dbReference type="InterPro" id="IPR040111">
    <property type="entry name" value="ODAD4"/>
</dbReference>
<evidence type="ECO:0000256" key="1">
    <source>
        <dbReference type="SAM" id="MobiDB-lite"/>
    </source>
</evidence>
<dbReference type="PANTHER" id="PTHR23040">
    <property type="match status" value="1"/>
</dbReference>
<reference evidence="2 3" key="1">
    <citation type="journal article" date="2018" name="Nat. Ecol. Evol.">
        <title>Genomic signatures of mitonuclear coevolution across populations of Tigriopus californicus.</title>
        <authorList>
            <person name="Barreto F.S."/>
            <person name="Watson E.T."/>
            <person name="Lima T.G."/>
            <person name="Willett C.S."/>
            <person name="Edmands S."/>
            <person name="Li W."/>
            <person name="Burton R.S."/>
        </authorList>
    </citation>
    <scope>NUCLEOTIDE SEQUENCE [LARGE SCALE GENOMIC DNA]</scope>
    <source>
        <strain evidence="2 3">San Diego</strain>
    </source>
</reference>
<dbReference type="AlphaFoldDB" id="A0A553PQ59"/>
<proteinExistence type="predicted"/>
<dbReference type="SUPFAM" id="SSF48452">
    <property type="entry name" value="TPR-like"/>
    <property type="match status" value="1"/>
</dbReference>
<dbReference type="STRING" id="6832.A0A553PQ59"/>
<gene>
    <name evidence="2" type="ORF">TCAL_05801</name>
</gene>
<dbReference type="PANTHER" id="PTHR23040:SF2">
    <property type="entry name" value="OUTER DYNEIN ARM-DOCKING COMPLEX SUBUNIT 4"/>
    <property type="match status" value="1"/>
</dbReference>
<feature type="region of interest" description="Disordered" evidence="1">
    <location>
        <begin position="104"/>
        <end position="132"/>
    </location>
</feature>
<dbReference type="EMBL" id="VCGU01000002">
    <property type="protein sequence ID" value="TRY79828.1"/>
    <property type="molecule type" value="Genomic_DNA"/>
</dbReference>
<keyword evidence="3" id="KW-1185">Reference proteome</keyword>
<dbReference type="InterPro" id="IPR011990">
    <property type="entry name" value="TPR-like_helical_dom_sf"/>
</dbReference>
<feature type="compositionally biased region" description="Polar residues" evidence="1">
    <location>
        <begin position="104"/>
        <end position="123"/>
    </location>
</feature>
<sequence>MLAFKGLRTSDPLYCKCLSLQADCLYQMGRFEHALMHYHRGNRLKADSEEFRLGIQKATESINNALKCVKIKMKVDVTIEDTSKLADQQTVSATSFVFPRDSVSSSQTNRLQGSQSRNSSITPPWSKEEPNFCSPSARPFQKDIVELQKIIGQLKKGGRGKMGQKVENLTSEALSYVKVRNSLWVKQDAKRESKNEESLEFDRDHLPYLLEEY</sequence>
<comment type="caution">
    <text evidence="2">The sequence shown here is derived from an EMBL/GenBank/DDBJ whole genome shotgun (WGS) entry which is preliminary data.</text>
</comment>
<accession>A0A553PQ59</accession>
<organism evidence="2 3">
    <name type="scientific">Tigriopus californicus</name>
    <name type="common">Marine copepod</name>
    <dbReference type="NCBI Taxonomy" id="6832"/>
    <lineage>
        <taxon>Eukaryota</taxon>
        <taxon>Metazoa</taxon>
        <taxon>Ecdysozoa</taxon>
        <taxon>Arthropoda</taxon>
        <taxon>Crustacea</taxon>
        <taxon>Multicrustacea</taxon>
        <taxon>Hexanauplia</taxon>
        <taxon>Copepoda</taxon>
        <taxon>Harpacticoida</taxon>
        <taxon>Harpacticidae</taxon>
        <taxon>Tigriopus</taxon>
    </lineage>
</organism>